<evidence type="ECO:0000256" key="3">
    <source>
        <dbReference type="ARBA" id="ARBA00022989"/>
    </source>
</evidence>
<dbReference type="InterPro" id="IPR051694">
    <property type="entry name" value="Immunoregulatory_rcpt-like"/>
</dbReference>
<evidence type="ECO:0000256" key="6">
    <source>
        <dbReference type="SAM" id="Phobius"/>
    </source>
</evidence>
<keyword evidence="7" id="KW-0732">Signal</keyword>
<keyword evidence="2 6" id="KW-0812">Transmembrane</keyword>
<evidence type="ECO:0000256" key="1">
    <source>
        <dbReference type="ARBA" id="ARBA00004167"/>
    </source>
</evidence>
<dbReference type="Proteomes" id="UP000594262">
    <property type="component" value="Unplaced"/>
</dbReference>
<feature type="region of interest" description="Disordered" evidence="5">
    <location>
        <begin position="410"/>
        <end position="515"/>
    </location>
</feature>
<dbReference type="AlphaFoldDB" id="A0A7M5XJ59"/>
<keyword evidence="3 6" id="KW-1133">Transmembrane helix</keyword>
<reference evidence="8" key="1">
    <citation type="submission" date="2021-01" db="UniProtKB">
        <authorList>
            <consortium name="EnsemblMetazoa"/>
        </authorList>
    </citation>
    <scope>IDENTIFICATION</scope>
</reference>
<evidence type="ECO:0000256" key="7">
    <source>
        <dbReference type="SAM" id="SignalP"/>
    </source>
</evidence>
<accession>A0A7M5XJ59</accession>
<feature type="compositionally biased region" description="Basic and acidic residues" evidence="5">
    <location>
        <begin position="427"/>
        <end position="438"/>
    </location>
</feature>
<dbReference type="GO" id="GO:0016020">
    <property type="term" value="C:membrane"/>
    <property type="evidence" value="ECO:0007669"/>
    <property type="project" value="UniProtKB-SubCell"/>
</dbReference>
<sequence length="533" mass="58122">YNSFFRKKTKIQKRNSRMILVTLLLIGSLFHQAHCVSSVKPANEATSITVQKGDDALFQWNIVLENGDQDVGLKLLNGTTELWTQQTGKVSDAGKELLQERLKVEKSVTNLKATIRNVDFNDSSIELKLTGAISDSGFNKLSDVDSSIALNVQGGPVYCGAQLKSSYNIGLNARRKYELCIESNPAPEITYKFPSDVEEGVKGIVTGPSWDHQYTASFELPSVTAENCGKEMSYTVTTPNLQGSTPLTGKATLTLTDLPLDVTISTFSYEYGIPTVMWRKIEAGLCSDNIVYYMEVSNQTAIISKGPLNGTSQVVDELGNEPKEVVMWAEYDGPTGKKTGQRVTFGFTKTTTTTTTTTTTVKPAVPVANDPAKDDDNLGLIVGGAVGGVIVLAVIIIIVVILMRRKKTAKHDSIDNSTNVNENPNAEFKRGAQKDGHTEIPLNQWRENDYEPVSNNSTAKRQGEDDPNHAIYSELGPGGRVGPKPTPASSDYAEVKVDDYGMPITGETREPAETTLYDQVKRNSDDFDDGVIV</sequence>
<proteinExistence type="predicted"/>
<dbReference type="EnsemblMetazoa" id="CLYHEMT023732.3">
    <property type="protein sequence ID" value="CLYHEMP023732.3"/>
    <property type="gene ID" value="CLYHEMG023732"/>
</dbReference>
<evidence type="ECO:0000256" key="4">
    <source>
        <dbReference type="ARBA" id="ARBA00023136"/>
    </source>
</evidence>
<keyword evidence="9" id="KW-1185">Reference proteome</keyword>
<dbReference type="PANTHER" id="PTHR15549:SF26">
    <property type="entry name" value="AXIAL BUDDING PATTERN PROTEIN 2-RELATED"/>
    <property type="match status" value="1"/>
</dbReference>
<evidence type="ECO:0000313" key="9">
    <source>
        <dbReference type="Proteomes" id="UP000594262"/>
    </source>
</evidence>
<keyword evidence="4 6" id="KW-0472">Membrane</keyword>
<feature type="chain" id="PRO_5029523270" evidence="7">
    <location>
        <begin position="36"/>
        <end position="533"/>
    </location>
</feature>
<dbReference type="GO" id="GO:0071944">
    <property type="term" value="C:cell periphery"/>
    <property type="evidence" value="ECO:0007669"/>
    <property type="project" value="UniProtKB-ARBA"/>
</dbReference>
<feature type="transmembrane region" description="Helical" evidence="6">
    <location>
        <begin position="378"/>
        <end position="403"/>
    </location>
</feature>
<protein>
    <submittedName>
        <fullName evidence="8">Uncharacterized protein</fullName>
    </submittedName>
</protein>
<evidence type="ECO:0000313" key="8">
    <source>
        <dbReference type="EnsemblMetazoa" id="CLYHEMP023732.3"/>
    </source>
</evidence>
<comment type="subcellular location">
    <subcellularLocation>
        <location evidence="1">Membrane</location>
        <topology evidence="1">Single-pass membrane protein</topology>
    </subcellularLocation>
</comment>
<evidence type="ECO:0000256" key="2">
    <source>
        <dbReference type="ARBA" id="ARBA00022692"/>
    </source>
</evidence>
<evidence type="ECO:0000256" key="5">
    <source>
        <dbReference type="SAM" id="MobiDB-lite"/>
    </source>
</evidence>
<name>A0A7M5XJ59_9CNID</name>
<feature type="signal peptide" evidence="7">
    <location>
        <begin position="1"/>
        <end position="35"/>
    </location>
</feature>
<feature type="compositionally biased region" description="Polar residues" evidence="5">
    <location>
        <begin position="415"/>
        <end position="424"/>
    </location>
</feature>
<dbReference type="PANTHER" id="PTHR15549">
    <property type="entry name" value="PAIRED IMMUNOGLOBULIN-LIKE TYPE 2 RECEPTOR"/>
    <property type="match status" value="1"/>
</dbReference>
<organism evidence="8 9">
    <name type="scientific">Clytia hemisphaerica</name>
    <dbReference type="NCBI Taxonomy" id="252671"/>
    <lineage>
        <taxon>Eukaryota</taxon>
        <taxon>Metazoa</taxon>
        <taxon>Cnidaria</taxon>
        <taxon>Hydrozoa</taxon>
        <taxon>Hydroidolina</taxon>
        <taxon>Leptothecata</taxon>
        <taxon>Obeliida</taxon>
        <taxon>Clytiidae</taxon>
        <taxon>Clytia</taxon>
    </lineage>
</organism>